<protein>
    <submittedName>
        <fullName evidence="1">Uncharacterized protein</fullName>
    </submittedName>
</protein>
<dbReference type="InterPro" id="IPR029044">
    <property type="entry name" value="Nucleotide-diphossugar_trans"/>
</dbReference>
<reference evidence="1 2" key="1">
    <citation type="submission" date="2016-08" db="EMBL/GenBank/DDBJ databases">
        <title>A Parts List for Fungal Cellulosomes Revealed by Comparative Genomics.</title>
        <authorList>
            <consortium name="DOE Joint Genome Institute"/>
            <person name="Haitjema C.H."/>
            <person name="Gilmore S.P."/>
            <person name="Henske J.K."/>
            <person name="Solomon K.V."/>
            <person name="De Groot R."/>
            <person name="Kuo A."/>
            <person name="Mondo S.J."/>
            <person name="Salamov A.A."/>
            <person name="Labutti K."/>
            <person name="Zhao Z."/>
            <person name="Chiniquy J."/>
            <person name="Barry K."/>
            <person name="Brewer H.M."/>
            <person name="Purvine S.O."/>
            <person name="Wright A.T."/>
            <person name="Boxma B."/>
            <person name="Van Alen T."/>
            <person name="Hackstein J.H."/>
            <person name="Baker S.E."/>
            <person name="Grigoriev I.V."/>
            <person name="O'Malley M.A."/>
        </authorList>
    </citation>
    <scope>NUCLEOTIDE SEQUENCE [LARGE SCALE GENOMIC DNA]</scope>
    <source>
        <strain evidence="1 2">G1</strain>
    </source>
</reference>
<keyword evidence="2" id="KW-1185">Reference proteome</keyword>
<dbReference type="EMBL" id="MCOG01000178">
    <property type="protein sequence ID" value="ORY29713.1"/>
    <property type="molecule type" value="Genomic_DNA"/>
</dbReference>
<organism evidence="1 2">
    <name type="scientific">Neocallimastix californiae</name>
    <dbReference type="NCBI Taxonomy" id="1754190"/>
    <lineage>
        <taxon>Eukaryota</taxon>
        <taxon>Fungi</taxon>
        <taxon>Fungi incertae sedis</taxon>
        <taxon>Chytridiomycota</taxon>
        <taxon>Chytridiomycota incertae sedis</taxon>
        <taxon>Neocallimastigomycetes</taxon>
        <taxon>Neocallimastigales</taxon>
        <taxon>Neocallimastigaceae</taxon>
        <taxon>Neocallimastix</taxon>
    </lineage>
</organism>
<dbReference type="Proteomes" id="UP000193920">
    <property type="component" value="Unassembled WGS sequence"/>
</dbReference>
<dbReference type="AlphaFoldDB" id="A0A1Y2B4E9"/>
<dbReference type="SUPFAM" id="SSF53448">
    <property type="entry name" value="Nucleotide-diphospho-sugar transferases"/>
    <property type="match status" value="1"/>
</dbReference>
<sequence>MLNLAYKYNKSSAHYNEYPDQDIMQEYFIENNIEVTLGPNIYNTINTVFYGNNKKVSDEKIIHYIIKKPWNSNEPEYEYINNIWRIYYDEFEELYKLKKNSSNNPKLSLRCKKRCSNKNIKLRRLCKKCLLLDM</sequence>
<evidence type="ECO:0000313" key="2">
    <source>
        <dbReference type="Proteomes" id="UP000193920"/>
    </source>
</evidence>
<name>A0A1Y2B4E9_9FUNG</name>
<gene>
    <name evidence="1" type="ORF">LY90DRAFT_512810</name>
</gene>
<proteinExistence type="predicted"/>
<comment type="caution">
    <text evidence="1">The sequence shown here is derived from an EMBL/GenBank/DDBJ whole genome shotgun (WGS) entry which is preliminary data.</text>
</comment>
<evidence type="ECO:0000313" key="1">
    <source>
        <dbReference type="EMBL" id="ORY29713.1"/>
    </source>
</evidence>
<accession>A0A1Y2B4E9</accession>
<dbReference type="OrthoDB" id="2014201at2759"/>